<dbReference type="Proteomes" id="UP000289340">
    <property type="component" value="Chromosome 7"/>
</dbReference>
<dbReference type="InterPro" id="IPR018289">
    <property type="entry name" value="MULE_transposase_dom"/>
</dbReference>
<dbReference type="Gene3D" id="1.10.8.60">
    <property type="match status" value="1"/>
</dbReference>
<evidence type="ECO:0000259" key="3">
    <source>
        <dbReference type="Pfam" id="PF10551"/>
    </source>
</evidence>
<comment type="caution">
    <text evidence="5">The sequence shown here is derived from an EMBL/GenBank/DDBJ whole genome shotgun (WGS) entry which is preliminary data.</text>
</comment>
<evidence type="ECO:0000313" key="6">
    <source>
        <dbReference type="Proteomes" id="UP000289340"/>
    </source>
</evidence>
<feature type="domain" description="AAA ATPase AAA+ lid" evidence="4">
    <location>
        <begin position="50"/>
        <end position="86"/>
    </location>
</feature>
<evidence type="ECO:0000256" key="1">
    <source>
        <dbReference type="ARBA" id="ARBA00022741"/>
    </source>
</evidence>
<dbReference type="SUPFAM" id="SSF52540">
    <property type="entry name" value="P-loop containing nucleoside triphosphate hydrolases"/>
    <property type="match status" value="1"/>
</dbReference>
<dbReference type="InterPro" id="IPR041569">
    <property type="entry name" value="AAA_lid_3"/>
</dbReference>
<keyword evidence="2" id="KW-0067">ATP-binding</keyword>
<keyword evidence="1" id="KW-0547">Nucleotide-binding</keyword>
<dbReference type="Pfam" id="PF17862">
    <property type="entry name" value="AAA_lid_3"/>
    <property type="match status" value="1"/>
</dbReference>
<dbReference type="PANTHER" id="PTHR45644">
    <property type="entry name" value="AAA ATPASE, PUTATIVE (AFU_ORTHOLOGUE AFUA_2G12920)-RELATED-RELATED"/>
    <property type="match status" value="1"/>
</dbReference>
<evidence type="ECO:0000313" key="5">
    <source>
        <dbReference type="EMBL" id="RZC03174.1"/>
    </source>
</evidence>
<dbReference type="GO" id="GO:0005741">
    <property type="term" value="C:mitochondrial outer membrane"/>
    <property type="evidence" value="ECO:0007669"/>
    <property type="project" value="TreeGrafter"/>
</dbReference>
<dbReference type="InterPro" id="IPR051701">
    <property type="entry name" value="Mito_OM_Translocase_MSP1"/>
</dbReference>
<dbReference type="AlphaFoldDB" id="A0A445JXE5"/>
<name>A0A445JXE5_GLYSO</name>
<protein>
    <submittedName>
        <fullName evidence="5">ATPase family AAA domain-containing protein 1-A</fullName>
    </submittedName>
</protein>
<organism evidence="5 6">
    <name type="scientific">Glycine soja</name>
    <name type="common">Wild soybean</name>
    <dbReference type="NCBI Taxonomy" id="3848"/>
    <lineage>
        <taxon>Eukaryota</taxon>
        <taxon>Viridiplantae</taxon>
        <taxon>Streptophyta</taxon>
        <taxon>Embryophyta</taxon>
        <taxon>Tracheophyta</taxon>
        <taxon>Spermatophyta</taxon>
        <taxon>Magnoliopsida</taxon>
        <taxon>eudicotyledons</taxon>
        <taxon>Gunneridae</taxon>
        <taxon>Pentapetalae</taxon>
        <taxon>rosids</taxon>
        <taxon>fabids</taxon>
        <taxon>Fabales</taxon>
        <taxon>Fabaceae</taxon>
        <taxon>Papilionoideae</taxon>
        <taxon>50 kb inversion clade</taxon>
        <taxon>NPAAA clade</taxon>
        <taxon>indigoferoid/millettioid clade</taxon>
        <taxon>Phaseoleae</taxon>
        <taxon>Glycine</taxon>
        <taxon>Glycine subgen. Soja</taxon>
    </lineage>
</organism>
<gene>
    <name evidence="5" type="ORF">D0Y65_018014</name>
</gene>
<dbReference type="Gene3D" id="3.40.50.300">
    <property type="entry name" value="P-loop containing nucleotide triphosphate hydrolases"/>
    <property type="match status" value="1"/>
</dbReference>
<dbReference type="InterPro" id="IPR027417">
    <property type="entry name" value="P-loop_NTPase"/>
</dbReference>
<accession>A0A445JXE5</accession>
<reference evidence="5 6" key="1">
    <citation type="submission" date="2018-09" db="EMBL/GenBank/DDBJ databases">
        <title>A high-quality reference genome of wild soybean provides a powerful tool to mine soybean genomes.</title>
        <authorList>
            <person name="Xie M."/>
            <person name="Chung C.Y.L."/>
            <person name="Li M.-W."/>
            <person name="Wong F.-L."/>
            <person name="Chan T.-F."/>
            <person name="Lam H.-M."/>
        </authorList>
    </citation>
    <scope>NUCLEOTIDE SEQUENCE [LARGE SCALE GENOMIC DNA]</scope>
    <source>
        <strain evidence="6">cv. W05</strain>
        <tissue evidence="5">Hypocotyl of etiolated seedlings</tissue>
    </source>
</reference>
<dbReference type="Pfam" id="PF10551">
    <property type="entry name" value="MULE"/>
    <property type="match status" value="1"/>
</dbReference>
<dbReference type="GO" id="GO:0005524">
    <property type="term" value="F:ATP binding"/>
    <property type="evidence" value="ECO:0007669"/>
    <property type="project" value="UniProtKB-KW"/>
</dbReference>
<dbReference type="PANTHER" id="PTHR45644:SF3">
    <property type="entry name" value="FI08533P-RELATED"/>
    <property type="match status" value="1"/>
</dbReference>
<proteinExistence type="predicted"/>
<evidence type="ECO:0000259" key="4">
    <source>
        <dbReference type="Pfam" id="PF17862"/>
    </source>
</evidence>
<dbReference type="EMBL" id="QZWG01000007">
    <property type="protein sequence ID" value="RZC03174.1"/>
    <property type="molecule type" value="Genomic_DNA"/>
</dbReference>
<evidence type="ECO:0000256" key="2">
    <source>
        <dbReference type="ARBA" id="ARBA00022840"/>
    </source>
</evidence>
<sequence>MVLAATNRPSELDEPILRRLPQAFEIGVSDQREKTEILKVVLKGERVEDNIDFGHIASLCEGYTSSDLFDLCKKAAYFPIRALLDEEKKGKRSSMDKELWMFDSNIDCSDAFNTSKWTRSVAHEIRFVAVIMTSDTNTCVREHNANSYTTIKQIYNARHAYRSSIRGSNTEMQQLMMLFDRDKYIHRHRMKDENVVRDLFWSHPDAVKLTNSYNLVFLIGSTYKTNRYKLSLLDIIGVTPIGTTFSAAFAYLEGEHLNNVVWALQRFWGLFVKVDALPGVIVTDRYLSLMNAVKTIFPNATNLWC</sequence>
<keyword evidence="6" id="KW-1185">Reference proteome</keyword>
<feature type="domain" description="MULE transposase" evidence="3">
    <location>
        <begin position="218"/>
        <end position="305"/>
    </location>
</feature>